<dbReference type="Pfam" id="PF01791">
    <property type="entry name" value="DeoC"/>
    <property type="match status" value="1"/>
</dbReference>
<organism evidence="2 3">
    <name type="scientific">Klebsiella grimontii</name>
    <dbReference type="NCBI Taxonomy" id="2058152"/>
    <lineage>
        <taxon>Bacteria</taxon>
        <taxon>Pseudomonadati</taxon>
        <taxon>Pseudomonadota</taxon>
        <taxon>Gammaproteobacteria</taxon>
        <taxon>Enterobacterales</taxon>
        <taxon>Enterobacteriaceae</taxon>
        <taxon>Klebsiella/Raoultella group</taxon>
        <taxon>Klebsiella</taxon>
    </lineage>
</organism>
<dbReference type="GO" id="GO:0004332">
    <property type="term" value="F:fructose-bisphosphate aldolase activity"/>
    <property type="evidence" value="ECO:0007669"/>
    <property type="project" value="InterPro"/>
</dbReference>
<dbReference type="PANTHER" id="PTHR47916">
    <property type="entry name" value="FRUCTOSE-BISPHOSPHATE ALDOLASE CLASS 1"/>
    <property type="match status" value="1"/>
</dbReference>
<dbReference type="EC" id="4.1.2.-" evidence="2"/>
<dbReference type="Gene3D" id="3.20.20.70">
    <property type="entry name" value="Aldolase class I"/>
    <property type="match status" value="1"/>
</dbReference>
<evidence type="ECO:0000313" key="2">
    <source>
        <dbReference type="EMBL" id="STW06992.1"/>
    </source>
</evidence>
<dbReference type="SMART" id="SM01133">
    <property type="entry name" value="DeoC"/>
    <property type="match status" value="1"/>
</dbReference>
<dbReference type="InterPro" id="IPR002915">
    <property type="entry name" value="DeoC/FbaB/LacD_aldolase"/>
</dbReference>
<dbReference type="InterPro" id="IPR013785">
    <property type="entry name" value="Aldolase_TIM"/>
</dbReference>
<dbReference type="PIRSF" id="PIRSF038992">
    <property type="entry name" value="Aldolase_Ia"/>
    <property type="match status" value="1"/>
</dbReference>
<keyword evidence="1" id="KW-0704">Schiff base</keyword>
<sequence length="271" mass="29232">MSKERRLSRIFAKDGKSVTLALDGYYFSSNTNGIDNTIKQLPVLVENGLDCALVTWGMLKNFREIFNSVPVVLRVDSTVSIFDNTVPDTTPVFSIEDALKVAADGVVCMTFPGAFNEEKTHIMAMQLAQAADRWSMPLIVESLPYGYPVTSDDSNNPAIIAASARVAVELGADVIKTRFTGTEDDRLIVEAAGVPVLALGGPKTGIDGYFKFVHHCMQVGAKGVAVGRNITQDPRPEKVVAGLNAIIHENATAGRCLQPLHGLNIRVLICT</sequence>
<dbReference type="Proteomes" id="UP000254571">
    <property type="component" value="Unassembled WGS sequence"/>
</dbReference>
<dbReference type="SUPFAM" id="SSF51569">
    <property type="entry name" value="Aldolase"/>
    <property type="match status" value="1"/>
</dbReference>
<dbReference type="EMBL" id="UGMX01000002">
    <property type="protein sequence ID" value="STW06992.1"/>
    <property type="molecule type" value="Genomic_DNA"/>
</dbReference>
<gene>
    <name evidence="2" type="primary">lsrF_2</name>
    <name evidence="2" type="ORF">NCTC9149_03418</name>
</gene>
<keyword evidence="2" id="KW-0456">Lyase</keyword>
<evidence type="ECO:0000256" key="1">
    <source>
        <dbReference type="ARBA" id="ARBA00023270"/>
    </source>
</evidence>
<proteinExistence type="predicted"/>
<evidence type="ECO:0000313" key="3">
    <source>
        <dbReference type="Proteomes" id="UP000254571"/>
    </source>
</evidence>
<reference evidence="2 3" key="1">
    <citation type="submission" date="2018-06" db="EMBL/GenBank/DDBJ databases">
        <authorList>
            <consortium name="Pathogen Informatics"/>
            <person name="Doyle S."/>
        </authorList>
    </citation>
    <scope>NUCLEOTIDE SEQUENCE [LARGE SCALE GENOMIC DNA]</scope>
    <source>
        <strain evidence="2 3">NCTC9149</strain>
    </source>
</reference>
<name>A0A7H4P3H7_9ENTR</name>
<dbReference type="InterPro" id="IPR050456">
    <property type="entry name" value="DeoC/FbaB_aldolase"/>
</dbReference>
<accession>A0A7H4P3H7</accession>
<dbReference type="PANTHER" id="PTHR47916:SF1">
    <property type="entry name" value="3-HYDROXY-5-PHOSPHONOOXYPENTANE-2,4-DIONE THIOLASE"/>
    <property type="match status" value="1"/>
</dbReference>
<protein>
    <submittedName>
        <fullName evidence="2">Putative phospho-2-dehydro-3-deoxyheptonate aldolase</fullName>
        <ecNumber evidence="2">4.1.2.-</ecNumber>
    </submittedName>
</protein>
<comment type="caution">
    <text evidence="2">The sequence shown here is derived from an EMBL/GenBank/DDBJ whole genome shotgun (WGS) entry which is preliminary data.</text>
</comment>
<dbReference type="InterPro" id="IPR041720">
    <property type="entry name" value="FbaB-like"/>
</dbReference>
<dbReference type="AlphaFoldDB" id="A0A7H4P3H7"/>